<keyword evidence="1" id="KW-0479">Metal-binding</keyword>
<comment type="caution">
    <text evidence="6">The sequence shown here is derived from an EMBL/GenBank/DDBJ whole genome shotgun (WGS) entry which is preliminary data.</text>
</comment>
<feature type="domain" description="EF-hand" evidence="5">
    <location>
        <begin position="154"/>
        <end position="189"/>
    </location>
</feature>
<sequence length="212" mass="22758">MKRSTLLVAALAAAVAGAALAAPQGEGREGRGGRPSLDSNQDGAIDRNEAAASPRLAQAFDRLDKNGDGRISADERPARGGHGKRGGHGGRHGGMGGVIGADADGDGRLSMAEAAKLPKLGDQFAAIDRNRDGYLVRSELRAYHDSQRPQREAERAKRFDQRFAEADANRDGKLSKAEVGEKMPHLAKAFAFMDEDRDGYLTRDDLRQPSRR</sequence>
<gene>
    <name evidence="6" type="ORF">DX914_01260</name>
</gene>
<dbReference type="Pfam" id="PF13202">
    <property type="entry name" value="EF-hand_5"/>
    <property type="match status" value="4"/>
</dbReference>
<dbReference type="AlphaFoldDB" id="A0A371K1N8"/>
<dbReference type="PANTHER" id="PTHR10827:SF98">
    <property type="entry name" value="45 KDA CALCIUM-BINDING PROTEIN"/>
    <property type="match status" value="1"/>
</dbReference>
<keyword evidence="7" id="KW-1185">Reference proteome</keyword>
<dbReference type="PROSITE" id="PS50222">
    <property type="entry name" value="EF_HAND_2"/>
    <property type="match status" value="2"/>
</dbReference>
<dbReference type="SUPFAM" id="SSF47473">
    <property type="entry name" value="EF-hand"/>
    <property type="match status" value="2"/>
</dbReference>
<feature type="compositionally biased region" description="Basic and acidic residues" evidence="3">
    <location>
        <begin position="61"/>
        <end position="78"/>
    </location>
</feature>
<name>A0A371K1N8_9GAMM</name>
<proteinExistence type="predicted"/>
<dbReference type="InterPro" id="IPR018247">
    <property type="entry name" value="EF_Hand_1_Ca_BS"/>
</dbReference>
<dbReference type="InterPro" id="IPR002048">
    <property type="entry name" value="EF_hand_dom"/>
</dbReference>
<feature type="chain" id="PRO_5016639032" description="EF-hand domain-containing protein" evidence="4">
    <location>
        <begin position="22"/>
        <end position="212"/>
    </location>
</feature>
<feature type="domain" description="EF-hand" evidence="5">
    <location>
        <begin position="51"/>
        <end position="75"/>
    </location>
</feature>
<feature type="region of interest" description="Disordered" evidence="3">
    <location>
        <begin position="20"/>
        <end position="101"/>
    </location>
</feature>
<evidence type="ECO:0000259" key="5">
    <source>
        <dbReference type="PROSITE" id="PS50222"/>
    </source>
</evidence>
<dbReference type="InterPro" id="IPR011992">
    <property type="entry name" value="EF-hand-dom_pair"/>
</dbReference>
<accession>A0A371K1N8</accession>
<evidence type="ECO:0000256" key="2">
    <source>
        <dbReference type="ARBA" id="ARBA00022737"/>
    </source>
</evidence>
<feature type="signal peptide" evidence="4">
    <location>
        <begin position="1"/>
        <end position="21"/>
    </location>
</feature>
<evidence type="ECO:0000313" key="6">
    <source>
        <dbReference type="EMBL" id="RDZ27825.1"/>
    </source>
</evidence>
<protein>
    <recommendedName>
        <fullName evidence="5">EF-hand domain-containing protein</fullName>
    </recommendedName>
</protein>
<dbReference type="OrthoDB" id="6089795at2"/>
<dbReference type="Proteomes" id="UP000264492">
    <property type="component" value="Unassembled WGS sequence"/>
</dbReference>
<keyword evidence="2" id="KW-0677">Repeat</keyword>
<evidence type="ECO:0000256" key="4">
    <source>
        <dbReference type="SAM" id="SignalP"/>
    </source>
</evidence>
<evidence type="ECO:0000256" key="1">
    <source>
        <dbReference type="ARBA" id="ARBA00022723"/>
    </source>
</evidence>
<feature type="region of interest" description="Disordered" evidence="3">
    <location>
        <begin position="145"/>
        <end position="176"/>
    </location>
</feature>
<keyword evidence="4" id="KW-0732">Signal</keyword>
<evidence type="ECO:0000256" key="3">
    <source>
        <dbReference type="SAM" id="MobiDB-lite"/>
    </source>
</evidence>
<evidence type="ECO:0000313" key="7">
    <source>
        <dbReference type="Proteomes" id="UP000264492"/>
    </source>
</evidence>
<dbReference type="PANTHER" id="PTHR10827">
    <property type="entry name" value="RETICULOCALBIN"/>
    <property type="match status" value="1"/>
</dbReference>
<feature type="compositionally biased region" description="Basic residues" evidence="3">
    <location>
        <begin position="79"/>
        <end position="91"/>
    </location>
</feature>
<reference evidence="6 7" key="1">
    <citation type="submission" date="2018-08" db="EMBL/GenBank/DDBJ databases">
        <title>Lysobacter sp. zong2l5, whole genome shotgun sequence.</title>
        <authorList>
            <person name="Zhang X."/>
            <person name="Feng G."/>
            <person name="Zhu H."/>
        </authorList>
    </citation>
    <scope>NUCLEOTIDE SEQUENCE [LARGE SCALE GENOMIC DNA]</scope>
    <source>
        <strain evidence="7">zong2l5</strain>
    </source>
</reference>
<organism evidence="6 7">
    <name type="scientific">Lysobacter silvisoli</name>
    <dbReference type="NCBI Taxonomy" id="2293254"/>
    <lineage>
        <taxon>Bacteria</taxon>
        <taxon>Pseudomonadati</taxon>
        <taxon>Pseudomonadota</taxon>
        <taxon>Gammaproteobacteria</taxon>
        <taxon>Lysobacterales</taxon>
        <taxon>Lysobacteraceae</taxon>
        <taxon>Lysobacter</taxon>
    </lineage>
</organism>
<dbReference type="EMBL" id="QTSU01000001">
    <property type="protein sequence ID" value="RDZ27825.1"/>
    <property type="molecule type" value="Genomic_DNA"/>
</dbReference>
<dbReference type="RefSeq" id="WP_115857268.1">
    <property type="nucleotide sequence ID" value="NZ_QTSU01000001.1"/>
</dbReference>
<dbReference type="PROSITE" id="PS00018">
    <property type="entry name" value="EF_HAND_1"/>
    <property type="match status" value="2"/>
</dbReference>
<dbReference type="SMART" id="SM00054">
    <property type="entry name" value="EFh"/>
    <property type="match status" value="3"/>
</dbReference>
<dbReference type="Gene3D" id="1.10.238.10">
    <property type="entry name" value="EF-hand"/>
    <property type="match status" value="3"/>
</dbReference>
<dbReference type="GO" id="GO:0005509">
    <property type="term" value="F:calcium ion binding"/>
    <property type="evidence" value="ECO:0007669"/>
    <property type="project" value="InterPro"/>
</dbReference>